<gene>
    <name evidence="7" type="ORF">FDO65_13210</name>
</gene>
<feature type="domain" description="6-phosphogluconate dehydrogenase NADP-binding" evidence="5">
    <location>
        <begin position="6"/>
        <end position="167"/>
    </location>
</feature>
<comment type="similarity">
    <text evidence="1">Belongs to the HIBADH-related family.</text>
</comment>
<dbReference type="InterPro" id="IPR036291">
    <property type="entry name" value="NAD(P)-bd_dom_sf"/>
</dbReference>
<dbReference type="InterPro" id="IPR013328">
    <property type="entry name" value="6PGD_dom2"/>
</dbReference>
<protein>
    <submittedName>
        <fullName evidence="7">NAD(P)-dependent oxidoreductase</fullName>
    </submittedName>
</protein>
<accession>A0A4U6QE70</accession>
<dbReference type="InterPro" id="IPR006115">
    <property type="entry name" value="6PGDH_NADP-bd"/>
</dbReference>
<keyword evidence="3" id="KW-0520">NAD</keyword>
<dbReference type="PIRSF" id="PIRSF000103">
    <property type="entry name" value="HIBADH"/>
    <property type="match status" value="1"/>
</dbReference>
<dbReference type="Proteomes" id="UP000306985">
    <property type="component" value="Unassembled WGS sequence"/>
</dbReference>
<evidence type="ECO:0000259" key="6">
    <source>
        <dbReference type="Pfam" id="PF14833"/>
    </source>
</evidence>
<dbReference type="Gene3D" id="1.10.1040.10">
    <property type="entry name" value="N-(1-d-carboxylethyl)-l-norvaline Dehydrogenase, domain 2"/>
    <property type="match status" value="1"/>
</dbReference>
<dbReference type="PANTHER" id="PTHR43060">
    <property type="entry name" value="3-HYDROXYISOBUTYRATE DEHYDROGENASE-LIKE 1, MITOCHONDRIAL-RELATED"/>
    <property type="match status" value="1"/>
</dbReference>
<dbReference type="Gene3D" id="3.40.50.720">
    <property type="entry name" value="NAD(P)-binding Rossmann-like Domain"/>
    <property type="match status" value="1"/>
</dbReference>
<dbReference type="InterPro" id="IPR008927">
    <property type="entry name" value="6-PGluconate_DH-like_C_sf"/>
</dbReference>
<evidence type="ECO:0000256" key="2">
    <source>
        <dbReference type="ARBA" id="ARBA00023002"/>
    </source>
</evidence>
<dbReference type="GO" id="GO:0050661">
    <property type="term" value="F:NADP binding"/>
    <property type="evidence" value="ECO:0007669"/>
    <property type="project" value="InterPro"/>
</dbReference>
<evidence type="ECO:0000256" key="1">
    <source>
        <dbReference type="ARBA" id="ARBA00009080"/>
    </source>
</evidence>
<dbReference type="GO" id="GO:0016491">
    <property type="term" value="F:oxidoreductase activity"/>
    <property type="evidence" value="ECO:0007669"/>
    <property type="project" value="UniProtKB-KW"/>
</dbReference>
<dbReference type="InterPro" id="IPR029154">
    <property type="entry name" value="HIBADH-like_NADP-bd"/>
</dbReference>
<evidence type="ECO:0000313" key="8">
    <source>
        <dbReference type="Proteomes" id="UP000306985"/>
    </source>
</evidence>
<dbReference type="AlphaFoldDB" id="A0A4U6QE70"/>
<feature type="domain" description="3-hydroxyisobutyrate dehydrogenase-like NAD-binding" evidence="6">
    <location>
        <begin position="170"/>
        <end position="289"/>
    </location>
</feature>
<dbReference type="SUPFAM" id="SSF51735">
    <property type="entry name" value="NAD(P)-binding Rossmann-fold domains"/>
    <property type="match status" value="1"/>
</dbReference>
<name>A0A4U6QE70_9ACTN</name>
<reference evidence="7 8" key="1">
    <citation type="submission" date="2019-05" db="EMBL/GenBank/DDBJ databases">
        <title>Nakamurella sp. N5BH11, whole genome shotgun sequence.</title>
        <authorList>
            <person name="Tuo L."/>
        </authorList>
    </citation>
    <scope>NUCLEOTIDE SEQUENCE [LARGE SCALE GENOMIC DNA]</scope>
    <source>
        <strain evidence="7 8">N5BH11</strain>
    </source>
</reference>
<comment type="caution">
    <text evidence="7">The sequence shown here is derived from an EMBL/GenBank/DDBJ whole genome shotgun (WGS) entry which is preliminary data.</text>
</comment>
<evidence type="ECO:0000313" key="7">
    <source>
        <dbReference type="EMBL" id="TKV58504.1"/>
    </source>
</evidence>
<dbReference type="EMBL" id="SZZH01000003">
    <property type="protein sequence ID" value="TKV58504.1"/>
    <property type="molecule type" value="Genomic_DNA"/>
</dbReference>
<dbReference type="Pfam" id="PF14833">
    <property type="entry name" value="NAD_binding_11"/>
    <property type="match status" value="1"/>
</dbReference>
<dbReference type="SUPFAM" id="SSF48179">
    <property type="entry name" value="6-phosphogluconate dehydrogenase C-terminal domain-like"/>
    <property type="match status" value="1"/>
</dbReference>
<keyword evidence="2" id="KW-0560">Oxidoreductase</keyword>
<dbReference type="OrthoDB" id="3185659at2"/>
<dbReference type="Pfam" id="PF03446">
    <property type="entry name" value="NAD_binding_2"/>
    <property type="match status" value="1"/>
</dbReference>
<evidence type="ECO:0000256" key="4">
    <source>
        <dbReference type="PIRSR" id="PIRSR000103-1"/>
    </source>
</evidence>
<evidence type="ECO:0000259" key="5">
    <source>
        <dbReference type="Pfam" id="PF03446"/>
    </source>
</evidence>
<dbReference type="InterPro" id="IPR015815">
    <property type="entry name" value="HIBADH-related"/>
</dbReference>
<sequence length="298" mass="30181">MNAPRVSLLGLGRMGEPIARRLLADLGALTVWNRTATRTSGLAAAGASVAATPAAAAAPITLTVLTDLVDVEAVLDGPDGLLAGWARAADGDRPVLVVHGTVSSVRVAALADRLGPLGVDVVDAPLSGGVAGAESGALSVMVGGTDEAVQRVWPVLERVGRTVRHLGPVGSGEVAKACNQVVVAATLSALSEALVLSDAYGVPADALLDLLSGGLAGSEVLRQKRDRWLTGDFSGGGSSVNQLKDLRFVTEAAAGAGLDLPVATTVLGVYRQSVDDGDGDLDHSGVVRSLTRHARQED</sequence>
<dbReference type="GO" id="GO:0051287">
    <property type="term" value="F:NAD binding"/>
    <property type="evidence" value="ECO:0007669"/>
    <property type="project" value="InterPro"/>
</dbReference>
<feature type="active site" evidence="4">
    <location>
        <position position="176"/>
    </location>
</feature>
<evidence type="ECO:0000256" key="3">
    <source>
        <dbReference type="ARBA" id="ARBA00023027"/>
    </source>
</evidence>
<organism evidence="7 8">
    <name type="scientific">Nakamurella flava</name>
    <dbReference type="NCBI Taxonomy" id="2576308"/>
    <lineage>
        <taxon>Bacteria</taxon>
        <taxon>Bacillati</taxon>
        <taxon>Actinomycetota</taxon>
        <taxon>Actinomycetes</taxon>
        <taxon>Nakamurellales</taxon>
        <taxon>Nakamurellaceae</taxon>
        <taxon>Nakamurella</taxon>
    </lineage>
</organism>
<dbReference type="PANTHER" id="PTHR43060:SF15">
    <property type="entry name" value="3-HYDROXYISOBUTYRATE DEHYDROGENASE-LIKE 1, MITOCHONDRIAL-RELATED"/>
    <property type="match status" value="1"/>
</dbReference>
<proteinExistence type="inferred from homology"/>
<keyword evidence="8" id="KW-1185">Reference proteome</keyword>
<dbReference type="RefSeq" id="WP_137450167.1">
    <property type="nucleotide sequence ID" value="NZ_SZZH01000003.1"/>
</dbReference>